<protein>
    <submittedName>
        <fullName evidence="3">MerR family transcriptional regulator</fullName>
    </submittedName>
</protein>
<evidence type="ECO:0000256" key="1">
    <source>
        <dbReference type="ARBA" id="ARBA00023125"/>
    </source>
</evidence>
<evidence type="ECO:0000259" key="2">
    <source>
        <dbReference type="PROSITE" id="PS50937"/>
    </source>
</evidence>
<dbReference type="PANTHER" id="PTHR30204">
    <property type="entry name" value="REDOX-CYCLING DRUG-SENSING TRANSCRIPTIONAL ACTIVATOR SOXR"/>
    <property type="match status" value="1"/>
</dbReference>
<accession>A0ABX6I237</accession>
<dbReference type="PANTHER" id="PTHR30204:SF98">
    <property type="entry name" value="HTH-TYPE TRANSCRIPTIONAL REGULATOR ADHR"/>
    <property type="match status" value="1"/>
</dbReference>
<dbReference type="RefSeq" id="WP_049113608.1">
    <property type="nucleotide sequence ID" value="NZ_JAOPQW010000030.1"/>
</dbReference>
<dbReference type="SMART" id="SM00422">
    <property type="entry name" value="HTH_MERR"/>
    <property type="match status" value="1"/>
</dbReference>
<dbReference type="PRINTS" id="PR00040">
    <property type="entry name" value="HTHMERR"/>
</dbReference>
<dbReference type="PROSITE" id="PS50937">
    <property type="entry name" value="HTH_MERR_2"/>
    <property type="match status" value="1"/>
</dbReference>
<dbReference type="InterPro" id="IPR009061">
    <property type="entry name" value="DNA-bd_dom_put_sf"/>
</dbReference>
<evidence type="ECO:0000313" key="4">
    <source>
        <dbReference type="Proteomes" id="UP000464796"/>
    </source>
</evidence>
<reference evidence="3 4" key="1">
    <citation type="submission" date="2019-07" db="EMBL/GenBank/DDBJ databases">
        <authorList>
            <person name="Yu W.S."/>
            <person name="Cheong H.-M."/>
            <person name="Choi Y."/>
            <person name="Hwang K.J."/>
            <person name="Jung K."/>
            <person name="Lee S."/>
            <person name="Choi C."/>
        </authorList>
    </citation>
    <scope>NUCLEOTIDE SEQUENCE [LARGE SCALE GENOMIC DNA]</scope>
    <source>
        <strain evidence="3 4">NCCP 15909</strain>
    </source>
</reference>
<feature type="domain" description="HTH merR-type" evidence="2">
    <location>
        <begin position="4"/>
        <end position="73"/>
    </location>
</feature>
<dbReference type="SUPFAM" id="SSF46955">
    <property type="entry name" value="Putative DNA-binding domain"/>
    <property type="match status" value="1"/>
</dbReference>
<name>A0ABX6I237_9BACI</name>
<gene>
    <name evidence="3" type="ORF">FPL01_08980</name>
</gene>
<keyword evidence="4" id="KW-1185">Reference proteome</keyword>
<dbReference type="Proteomes" id="UP000464796">
    <property type="component" value="Chromosome"/>
</dbReference>
<dbReference type="Gene3D" id="1.10.1660.10">
    <property type="match status" value="1"/>
</dbReference>
<dbReference type="InterPro" id="IPR000551">
    <property type="entry name" value="MerR-type_HTH_dom"/>
</dbReference>
<sequence>MDKMYTIQQIAELTNLSTHTLRYYEKIGLLKNIKRNESGYRVYCEVDLAWIEFLIRLRETGMSIQEMIEFSNLRVMGDITATERRILLENHKENVLDHMEQLHKHLRKIEEKIIYYTNLEKE</sequence>
<dbReference type="EMBL" id="CP041979">
    <property type="protein sequence ID" value="QHH88890.1"/>
    <property type="molecule type" value="Genomic_DNA"/>
</dbReference>
<keyword evidence="1" id="KW-0238">DNA-binding</keyword>
<proteinExistence type="predicted"/>
<evidence type="ECO:0000313" key="3">
    <source>
        <dbReference type="EMBL" id="QHH88890.1"/>
    </source>
</evidence>
<dbReference type="Pfam" id="PF13411">
    <property type="entry name" value="MerR_1"/>
    <property type="match status" value="1"/>
</dbReference>
<dbReference type="CDD" id="cd01109">
    <property type="entry name" value="HTH_YyaN"/>
    <property type="match status" value="1"/>
</dbReference>
<dbReference type="InterPro" id="IPR047057">
    <property type="entry name" value="MerR_fam"/>
</dbReference>
<organism evidence="3 4">
    <name type="scientific">Bacillus pacificus</name>
    <dbReference type="NCBI Taxonomy" id="2026187"/>
    <lineage>
        <taxon>Bacteria</taxon>
        <taxon>Bacillati</taxon>
        <taxon>Bacillota</taxon>
        <taxon>Bacilli</taxon>
        <taxon>Bacillales</taxon>
        <taxon>Bacillaceae</taxon>
        <taxon>Bacillus</taxon>
        <taxon>Bacillus cereus group</taxon>
    </lineage>
</organism>